<feature type="signal peptide" evidence="1">
    <location>
        <begin position="1"/>
        <end position="26"/>
    </location>
</feature>
<protein>
    <submittedName>
        <fullName evidence="3">Peptidoglycan/xylan/chitin deacetylase (PgdA/CDA1 family)</fullName>
    </submittedName>
</protein>
<evidence type="ECO:0000256" key="1">
    <source>
        <dbReference type="SAM" id="SignalP"/>
    </source>
</evidence>
<organism evidence="3 4">
    <name type="scientific">Bacillus chungangensis</name>
    <dbReference type="NCBI Taxonomy" id="587633"/>
    <lineage>
        <taxon>Bacteria</taxon>
        <taxon>Bacillati</taxon>
        <taxon>Bacillota</taxon>
        <taxon>Bacilli</taxon>
        <taxon>Bacillales</taxon>
        <taxon>Bacillaceae</taxon>
        <taxon>Bacillus</taxon>
    </lineage>
</organism>
<name>A0ABT9WV25_9BACI</name>
<dbReference type="CDD" id="cd10944">
    <property type="entry name" value="CE4_SmPgdA_like"/>
    <property type="match status" value="1"/>
</dbReference>
<dbReference type="SUPFAM" id="SSF55383">
    <property type="entry name" value="Copper amine oxidase, domain N"/>
    <property type="match status" value="1"/>
</dbReference>
<feature type="chain" id="PRO_5047374824" evidence="1">
    <location>
        <begin position="27"/>
        <end position="382"/>
    </location>
</feature>
<proteinExistence type="predicted"/>
<dbReference type="InterPro" id="IPR050248">
    <property type="entry name" value="Polysacc_deacetylase_ArnD"/>
</dbReference>
<evidence type="ECO:0000259" key="2">
    <source>
        <dbReference type="PROSITE" id="PS51677"/>
    </source>
</evidence>
<dbReference type="InterPro" id="IPR036582">
    <property type="entry name" value="Mao_N_sf"/>
</dbReference>
<keyword evidence="1" id="KW-0732">Signal</keyword>
<dbReference type="InterPro" id="IPR002509">
    <property type="entry name" value="NODB_dom"/>
</dbReference>
<dbReference type="Gene3D" id="3.30.457.10">
    <property type="entry name" value="Copper amine oxidase-like, N-terminal domain"/>
    <property type="match status" value="1"/>
</dbReference>
<dbReference type="EMBL" id="JAUSTT010000019">
    <property type="protein sequence ID" value="MDQ0177156.1"/>
    <property type="molecule type" value="Genomic_DNA"/>
</dbReference>
<feature type="domain" description="NodB homology" evidence="2">
    <location>
        <begin position="179"/>
        <end position="364"/>
    </location>
</feature>
<reference evidence="3 4" key="1">
    <citation type="submission" date="2023-07" db="EMBL/GenBank/DDBJ databases">
        <title>Genomic Encyclopedia of Type Strains, Phase IV (KMG-IV): sequencing the most valuable type-strain genomes for metagenomic binning, comparative biology and taxonomic classification.</title>
        <authorList>
            <person name="Goeker M."/>
        </authorList>
    </citation>
    <scope>NUCLEOTIDE SEQUENCE [LARGE SCALE GENOMIC DNA]</scope>
    <source>
        <strain evidence="3 4">DSM 23837</strain>
    </source>
</reference>
<comment type="caution">
    <text evidence="3">The sequence shown here is derived from an EMBL/GenBank/DDBJ whole genome shotgun (WGS) entry which is preliminary data.</text>
</comment>
<dbReference type="PANTHER" id="PTHR10587">
    <property type="entry name" value="GLYCOSYL TRANSFERASE-RELATED"/>
    <property type="match status" value="1"/>
</dbReference>
<dbReference type="Gene3D" id="3.20.20.370">
    <property type="entry name" value="Glycoside hydrolase/deacetylase"/>
    <property type="match status" value="1"/>
</dbReference>
<gene>
    <name evidence="3" type="ORF">J2S08_003035</name>
</gene>
<evidence type="ECO:0000313" key="3">
    <source>
        <dbReference type="EMBL" id="MDQ0177156.1"/>
    </source>
</evidence>
<sequence length="382" mass="43586">MKRKIVLAAMVWCVMIIGFTQTKAEAKTRQLIFIGVNDELISNVDTQAYIEDGITYVPVRIFAEALGVEVRWNKDTRTVQLTKDDKSILLDPANKRLTTDTGEEQTLSIQTDQERVVAPYRFMSEYFGFKIVYIQEGPIARVVDGKETLTNEQFLAKYKAQMQAETEKWRKMQQPKPTKSAYLTFDDGPNKHTETILQILKEYEAKATFFMLDGNMKQYEGTVQKMVTEGHALACHGVTHDKNKFYRSPASAVNEMTTCLSTIKAIANVDSNIIRVPYGSVPYMKADYRKAMDEAGYLMWDWNVDSLDWKFLNGPKTANYTIEQIKKQAANGTAPIILMHDKATTAEALPAILDYLQNNGYELKVMTNSLQPYNFWNKHKVS</sequence>
<dbReference type="PANTHER" id="PTHR10587:SF125">
    <property type="entry name" value="POLYSACCHARIDE DEACETYLASE YHEN-RELATED"/>
    <property type="match status" value="1"/>
</dbReference>
<dbReference type="Pfam" id="PF01522">
    <property type="entry name" value="Polysacc_deac_1"/>
    <property type="match status" value="1"/>
</dbReference>
<dbReference type="RefSeq" id="WP_307230911.1">
    <property type="nucleotide sequence ID" value="NZ_JAUSTT010000019.1"/>
</dbReference>
<dbReference type="InterPro" id="IPR011330">
    <property type="entry name" value="Glyco_hydro/deAcase_b/a-brl"/>
</dbReference>
<accession>A0ABT9WV25</accession>
<dbReference type="PROSITE" id="PS51677">
    <property type="entry name" value="NODB"/>
    <property type="match status" value="1"/>
</dbReference>
<dbReference type="SUPFAM" id="SSF88713">
    <property type="entry name" value="Glycoside hydrolase/deacetylase"/>
    <property type="match status" value="1"/>
</dbReference>
<keyword evidence="4" id="KW-1185">Reference proteome</keyword>
<dbReference type="Proteomes" id="UP001223586">
    <property type="component" value="Unassembled WGS sequence"/>
</dbReference>
<dbReference type="InterPro" id="IPR012854">
    <property type="entry name" value="Cu_amine_oxidase-like_N"/>
</dbReference>
<dbReference type="Pfam" id="PF07833">
    <property type="entry name" value="Cu_amine_oxidN1"/>
    <property type="match status" value="1"/>
</dbReference>
<evidence type="ECO:0000313" key="4">
    <source>
        <dbReference type="Proteomes" id="UP001223586"/>
    </source>
</evidence>